<dbReference type="Proteomes" id="UP000054776">
    <property type="component" value="Unassembled WGS sequence"/>
</dbReference>
<dbReference type="InParanoid" id="A0A0V1BPA7"/>
<comment type="caution">
    <text evidence="1">The sequence shown here is derived from an EMBL/GenBank/DDBJ whole genome shotgun (WGS) entry which is preliminary data.</text>
</comment>
<proteinExistence type="predicted"/>
<protein>
    <submittedName>
        <fullName evidence="1">Uncharacterized protein</fullName>
    </submittedName>
</protein>
<evidence type="ECO:0000313" key="2">
    <source>
        <dbReference type="Proteomes" id="UP000054776"/>
    </source>
</evidence>
<name>A0A0V1BPA7_TRISP</name>
<organism evidence="1 2">
    <name type="scientific">Trichinella spiralis</name>
    <name type="common">Trichina worm</name>
    <dbReference type="NCBI Taxonomy" id="6334"/>
    <lineage>
        <taxon>Eukaryota</taxon>
        <taxon>Metazoa</taxon>
        <taxon>Ecdysozoa</taxon>
        <taxon>Nematoda</taxon>
        <taxon>Enoplea</taxon>
        <taxon>Dorylaimia</taxon>
        <taxon>Trichinellida</taxon>
        <taxon>Trichinellidae</taxon>
        <taxon>Trichinella</taxon>
    </lineage>
</organism>
<sequence>MSENVFIFLSLERGFLPRHRRHGDCIVGVSNNATKNSSTISSVHRFFLCLLVNNFPMLNVQANLNPQYKKHLDTSEDKSEVQSHCKLTVESLYKGFRTFDLCSAVNACIALSPPALSKEKQTPLP</sequence>
<dbReference type="EMBL" id="JYDH01000021">
    <property type="protein sequence ID" value="KRY39012.1"/>
    <property type="molecule type" value="Genomic_DNA"/>
</dbReference>
<gene>
    <name evidence="1" type="ORF">T01_308</name>
</gene>
<evidence type="ECO:0000313" key="1">
    <source>
        <dbReference type="EMBL" id="KRY39012.1"/>
    </source>
</evidence>
<accession>A0A0V1BPA7</accession>
<reference evidence="1 2" key="1">
    <citation type="submission" date="2015-01" db="EMBL/GenBank/DDBJ databases">
        <title>Evolution of Trichinella species and genotypes.</title>
        <authorList>
            <person name="Korhonen P.K."/>
            <person name="Edoardo P."/>
            <person name="Giuseppe L.R."/>
            <person name="Gasser R.B."/>
        </authorList>
    </citation>
    <scope>NUCLEOTIDE SEQUENCE [LARGE SCALE GENOMIC DNA]</scope>
    <source>
        <strain evidence="1">ISS3</strain>
    </source>
</reference>
<keyword evidence="2" id="KW-1185">Reference proteome</keyword>
<dbReference type="AlphaFoldDB" id="A0A0V1BPA7"/>